<evidence type="ECO:0000256" key="1">
    <source>
        <dbReference type="SAM" id="Phobius"/>
    </source>
</evidence>
<gene>
    <name evidence="2" type="ORF">DUNSADRAFT_295</name>
</gene>
<feature type="transmembrane region" description="Helical" evidence="1">
    <location>
        <begin position="93"/>
        <end position="115"/>
    </location>
</feature>
<protein>
    <submittedName>
        <fullName evidence="2">Uncharacterized protein</fullName>
    </submittedName>
</protein>
<evidence type="ECO:0000313" key="3">
    <source>
        <dbReference type="Proteomes" id="UP000815325"/>
    </source>
</evidence>
<organism evidence="2 3">
    <name type="scientific">Dunaliella salina</name>
    <name type="common">Green alga</name>
    <name type="synonym">Protococcus salinus</name>
    <dbReference type="NCBI Taxonomy" id="3046"/>
    <lineage>
        <taxon>Eukaryota</taxon>
        <taxon>Viridiplantae</taxon>
        <taxon>Chlorophyta</taxon>
        <taxon>core chlorophytes</taxon>
        <taxon>Chlorophyceae</taxon>
        <taxon>CS clade</taxon>
        <taxon>Chlamydomonadales</taxon>
        <taxon>Dunaliellaceae</taxon>
        <taxon>Dunaliella</taxon>
    </lineage>
</organism>
<reference evidence="2" key="1">
    <citation type="submission" date="2017-08" db="EMBL/GenBank/DDBJ databases">
        <authorList>
            <person name="Polle J.E."/>
            <person name="Barry K."/>
            <person name="Cushman J."/>
            <person name="Schmutz J."/>
            <person name="Tran D."/>
            <person name="Hathwaick L.T."/>
            <person name="Yim W.C."/>
            <person name="Jenkins J."/>
            <person name="Mckie-Krisberg Z.M."/>
            <person name="Prochnik S."/>
            <person name="Lindquist E."/>
            <person name="Dockter R.B."/>
            <person name="Adam C."/>
            <person name="Molina H."/>
            <person name="Bunkerborg J."/>
            <person name="Jin E."/>
            <person name="Buchheim M."/>
            <person name="Magnuson J."/>
        </authorList>
    </citation>
    <scope>NUCLEOTIDE SEQUENCE</scope>
    <source>
        <strain evidence="2">CCAP 19/18</strain>
    </source>
</reference>
<keyword evidence="3" id="KW-1185">Reference proteome</keyword>
<accession>A0ABQ7GYF7</accession>
<dbReference type="Proteomes" id="UP000815325">
    <property type="component" value="Unassembled WGS sequence"/>
</dbReference>
<feature type="transmembrane region" description="Helical" evidence="1">
    <location>
        <begin position="46"/>
        <end position="73"/>
    </location>
</feature>
<keyword evidence="1" id="KW-0472">Membrane</keyword>
<dbReference type="EMBL" id="MU069537">
    <property type="protein sequence ID" value="KAF5839639.1"/>
    <property type="molecule type" value="Genomic_DNA"/>
</dbReference>
<evidence type="ECO:0000313" key="2">
    <source>
        <dbReference type="EMBL" id="KAF5839639.1"/>
    </source>
</evidence>
<name>A0ABQ7GYF7_DUNSA</name>
<keyword evidence="1" id="KW-0812">Transmembrane</keyword>
<proteinExistence type="predicted"/>
<sequence>MQEEDDERAATEYLNNRDHDGAVCCLGCGAVVSIGLQEFIDIYTGVAAMVGFSPTIVILEAFCTAPLCLRAIYPRCCAPLPLLLRLALPTPHIPVIALHILTLILRMIPLPPFGARPLMHLDRGRLNIEEIWRMSIY</sequence>
<keyword evidence="1" id="KW-1133">Transmembrane helix</keyword>
<comment type="caution">
    <text evidence="2">The sequence shown here is derived from an EMBL/GenBank/DDBJ whole genome shotgun (WGS) entry which is preliminary data.</text>
</comment>